<dbReference type="Pfam" id="PF00531">
    <property type="entry name" value="Death"/>
    <property type="match status" value="1"/>
</dbReference>
<dbReference type="CDD" id="cd01670">
    <property type="entry name" value="Death"/>
    <property type="match status" value="1"/>
</dbReference>
<proteinExistence type="predicted"/>
<accession>A0ABM0MIQ5</accession>
<dbReference type="PROSITE" id="PS50017">
    <property type="entry name" value="DEATH_DOMAIN"/>
    <property type="match status" value="1"/>
</dbReference>
<dbReference type="GeneID" id="102805283"/>
<keyword evidence="2" id="KW-1185">Reference proteome</keyword>
<dbReference type="Gene3D" id="1.10.533.10">
    <property type="entry name" value="Death Domain, Fas"/>
    <property type="match status" value="1"/>
</dbReference>
<evidence type="ECO:0000259" key="1">
    <source>
        <dbReference type="PROSITE" id="PS50017"/>
    </source>
</evidence>
<organism evidence="2 3">
    <name type="scientific">Saccoglossus kowalevskii</name>
    <name type="common">Acorn worm</name>
    <dbReference type="NCBI Taxonomy" id="10224"/>
    <lineage>
        <taxon>Eukaryota</taxon>
        <taxon>Metazoa</taxon>
        <taxon>Hemichordata</taxon>
        <taxon>Enteropneusta</taxon>
        <taxon>Harrimaniidae</taxon>
        <taxon>Saccoglossus</taxon>
    </lineage>
</organism>
<protein>
    <submittedName>
        <fullName evidence="3">Uncharacterized protein LOC102805283</fullName>
    </submittedName>
</protein>
<dbReference type="InterPro" id="IPR011029">
    <property type="entry name" value="DEATH-like_dom_sf"/>
</dbReference>
<evidence type="ECO:0000313" key="3">
    <source>
        <dbReference type="RefSeq" id="XP_006819896.1"/>
    </source>
</evidence>
<dbReference type="SUPFAM" id="SSF47986">
    <property type="entry name" value="DEATH domain"/>
    <property type="match status" value="1"/>
</dbReference>
<reference evidence="3" key="1">
    <citation type="submission" date="2025-08" db="UniProtKB">
        <authorList>
            <consortium name="RefSeq"/>
        </authorList>
    </citation>
    <scope>IDENTIFICATION</scope>
    <source>
        <tissue evidence="3">Testes</tissue>
    </source>
</reference>
<dbReference type="InterPro" id="IPR000488">
    <property type="entry name" value="Death_dom"/>
</dbReference>
<dbReference type="Proteomes" id="UP000694865">
    <property type="component" value="Unplaced"/>
</dbReference>
<feature type="domain" description="Death" evidence="1">
    <location>
        <begin position="84"/>
        <end position="154"/>
    </location>
</feature>
<sequence length="162" mass="18096">MKKLPRDSVQSILEFSIVPQELKDFAAGSMGAAGVDGRYNPTKIGTSQLSLRTIREEPQTSRDPQGRPSNGTLFHISLKISQRDWLMFANKLGFTEIEVEKIKRLAPDRPRDQVFELLQRWIARDGMMATNSTLEGALVDSGMADVAHAMHAMSRTSLNRPL</sequence>
<name>A0ABM0MIQ5_SACKO</name>
<gene>
    <name evidence="3" type="primary">LOC102805283</name>
</gene>
<evidence type="ECO:0000313" key="2">
    <source>
        <dbReference type="Proteomes" id="UP000694865"/>
    </source>
</evidence>
<dbReference type="SMART" id="SM00005">
    <property type="entry name" value="DEATH"/>
    <property type="match status" value="1"/>
</dbReference>
<dbReference type="RefSeq" id="XP_006819896.1">
    <property type="nucleotide sequence ID" value="XM_006819833.1"/>
</dbReference>